<dbReference type="InterPro" id="IPR023485">
    <property type="entry name" value="Ptyr_pPase"/>
</dbReference>
<sequence length="85" mass="9557">MAEQATKSVLFVCLGNICRSPIAEAVFRKLVTDQNISENWRVDSAATSGYEIGNGSMSQRLTERYRSLSGTYTNASHLFRYKVLF</sequence>
<protein>
    <recommendedName>
        <fullName evidence="1">Phosphotyrosine protein phosphatase I domain-containing protein</fullName>
    </recommendedName>
</protein>
<dbReference type="Proteomes" id="UP000233180">
    <property type="component" value="Unassembled WGS sequence"/>
</dbReference>
<dbReference type="STRING" id="61621.ENSRBIP00000008025"/>
<dbReference type="Ensembl" id="ENSRBIT00000031628.1">
    <property type="protein sequence ID" value="ENSRBIP00000008025.1"/>
    <property type="gene ID" value="ENSRBIG00000027918.1"/>
</dbReference>
<evidence type="ECO:0000259" key="1">
    <source>
        <dbReference type="SMART" id="SM00226"/>
    </source>
</evidence>
<dbReference type="PANTHER" id="PTHR11717:SF34">
    <property type="entry name" value="LOW MOLECULAR WEIGHT PHOSPHOTYROSINE PROTEIN PHOSPHATASE"/>
    <property type="match status" value="1"/>
</dbReference>
<dbReference type="Pfam" id="PF01451">
    <property type="entry name" value="LMWPc"/>
    <property type="match status" value="1"/>
</dbReference>
<dbReference type="GO" id="GO:0004725">
    <property type="term" value="F:protein tyrosine phosphatase activity"/>
    <property type="evidence" value="ECO:0007669"/>
    <property type="project" value="TreeGrafter"/>
</dbReference>
<evidence type="ECO:0000313" key="3">
    <source>
        <dbReference type="Proteomes" id="UP000233180"/>
    </source>
</evidence>
<reference evidence="2" key="3">
    <citation type="submission" date="2025-09" db="UniProtKB">
        <authorList>
            <consortium name="Ensembl"/>
        </authorList>
    </citation>
    <scope>IDENTIFICATION</scope>
</reference>
<reference evidence="2" key="2">
    <citation type="submission" date="2025-08" db="UniProtKB">
        <authorList>
            <consortium name="Ensembl"/>
        </authorList>
    </citation>
    <scope>IDENTIFICATION</scope>
</reference>
<evidence type="ECO:0000313" key="2">
    <source>
        <dbReference type="Ensembl" id="ENSRBIP00000008025.1"/>
    </source>
</evidence>
<reference evidence="2 3" key="1">
    <citation type="submission" date="2016-06" db="EMBL/GenBank/DDBJ databases">
        <title>Genome of Rhinopithecus bieti.</title>
        <authorList>
            <person name="Wu"/>
            <person name="C.-I. and Zhang"/>
            <person name="Y."/>
        </authorList>
    </citation>
    <scope>NUCLEOTIDE SEQUENCE</scope>
</reference>
<dbReference type="SMART" id="SM00226">
    <property type="entry name" value="LMWPc"/>
    <property type="match status" value="1"/>
</dbReference>
<dbReference type="Gene3D" id="3.40.50.2300">
    <property type="match status" value="1"/>
</dbReference>
<feature type="domain" description="Phosphotyrosine protein phosphatase I" evidence="1">
    <location>
        <begin position="7"/>
        <end position="83"/>
    </location>
</feature>
<dbReference type="PANTHER" id="PTHR11717">
    <property type="entry name" value="LOW MOLECULAR WEIGHT PROTEIN TYROSINE PHOSPHATASE"/>
    <property type="match status" value="1"/>
</dbReference>
<proteinExistence type="predicted"/>
<name>A0A2K6K9R7_RHIBE</name>
<organism evidence="2 3">
    <name type="scientific">Rhinopithecus bieti</name>
    <name type="common">Black snub-nosed monkey</name>
    <name type="synonym">Pygathrix bieti</name>
    <dbReference type="NCBI Taxonomy" id="61621"/>
    <lineage>
        <taxon>Eukaryota</taxon>
        <taxon>Metazoa</taxon>
        <taxon>Chordata</taxon>
        <taxon>Craniata</taxon>
        <taxon>Vertebrata</taxon>
        <taxon>Euteleostomi</taxon>
        <taxon>Mammalia</taxon>
        <taxon>Eutheria</taxon>
        <taxon>Euarchontoglires</taxon>
        <taxon>Primates</taxon>
        <taxon>Haplorrhini</taxon>
        <taxon>Catarrhini</taxon>
        <taxon>Cercopithecidae</taxon>
        <taxon>Colobinae</taxon>
        <taxon>Rhinopithecus</taxon>
    </lineage>
</organism>
<keyword evidence="3" id="KW-1185">Reference proteome</keyword>
<accession>A0A2K6K9R7</accession>
<dbReference type="SUPFAM" id="SSF52788">
    <property type="entry name" value="Phosphotyrosine protein phosphatases I"/>
    <property type="match status" value="1"/>
</dbReference>
<dbReference type="InterPro" id="IPR036196">
    <property type="entry name" value="Ptyr_pPase_sf"/>
</dbReference>
<dbReference type="AlphaFoldDB" id="A0A2K6K9R7"/>
<dbReference type="GeneTree" id="ENSGT00940000158351"/>
<dbReference type="InterPro" id="IPR050438">
    <property type="entry name" value="LMW_PTPase"/>
</dbReference>